<accession>Q8VCX4</accession>
<dbReference type="InterPro" id="IPR050380">
    <property type="entry name" value="Immune_Resp_Modulators"/>
</dbReference>
<protein>
    <submittedName>
        <fullName evidence="6">Igh protein</fullName>
    </submittedName>
</protein>
<feature type="domain" description="Ig-like" evidence="5">
    <location>
        <begin position="261"/>
        <end position="351"/>
    </location>
</feature>
<sequence length="489" mass="53208">MEWCWVFLFLLSVTAGVHSKVQLQQSGAELVKPGASVKLSCKASGYTFSDYFIHWIKQRSGQGLEWIGWFNPGSGSIKFNEKFKDKATLTADKSSTTVYMDLSRLTSEDSAVYFCARHEDRGNYDGSLAWFVYWGQGTLVTVSAEPAREPTIYPLTFPQALSSDPVIIGCLIHDYFPSGTMNVTWGKSGKDITTVNFPPALASGGRYTMSSQLTLPAVECPEGESVKCSVQHDSNPVQELNVNCPGICSPPTTPPPPSCQPSLSLQRPALEDLLLGSDASITCTLNGLRDPEGAVFTWEPSTGKDAVQKKAVQNSCGCYSVSSVLPGCAERWNSGASFKCTVTHPESDTLTGTIAKVTVNTFPPQVHLLPPPSEELALNELVSLTCLVRAFNPKEVLVRWLHGNEELSPESYLVFEPLKEPGEGATTYLVTSVLRVSAEIWKQGDQYSCMVGHEALPMNFTQKTIDRLSGKPTNVSVSVIMSEGDGICY</sequence>
<dbReference type="SMART" id="SM00406">
    <property type="entry name" value="IGv"/>
    <property type="match status" value="1"/>
</dbReference>
<feature type="chain" id="PRO_5004314567" evidence="4">
    <location>
        <begin position="20"/>
        <end position="489"/>
    </location>
</feature>
<keyword evidence="1" id="KW-1015">Disulfide bond</keyword>
<keyword evidence="4" id="KW-0732">Signal</keyword>
<dbReference type="Pfam" id="PF07686">
    <property type="entry name" value="V-set"/>
    <property type="match status" value="1"/>
</dbReference>
<organism evidence="6">
    <name type="scientific">Mus musculus</name>
    <name type="common">Mouse</name>
    <dbReference type="NCBI Taxonomy" id="10090"/>
    <lineage>
        <taxon>Eukaryota</taxon>
        <taxon>Metazoa</taxon>
        <taxon>Chordata</taxon>
        <taxon>Craniata</taxon>
        <taxon>Vertebrata</taxon>
        <taxon>Euteleostomi</taxon>
        <taxon>Mammalia</taxon>
        <taxon>Eutheria</taxon>
        <taxon>Euarchontoglires</taxon>
        <taxon>Glires</taxon>
        <taxon>Rodentia</taxon>
        <taxon>Myomorpha</taxon>
        <taxon>Muroidea</taxon>
        <taxon>Muridae</taxon>
        <taxon>Murinae</taxon>
        <taxon>Mus</taxon>
        <taxon>Mus</taxon>
    </lineage>
</organism>
<dbReference type="FunFam" id="2.60.40.10:FF:000998">
    <property type="entry name" value="Immunoglobulin heavy constant epsilon"/>
    <property type="match status" value="1"/>
</dbReference>
<dbReference type="InterPro" id="IPR003599">
    <property type="entry name" value="Ig_sub"/>
</dbReference>
<dbReference type="InterPro" id="IPR007110">
    <property type="entry name" value="Ig-like_dom"/>
</dbReference>
<evidence type="ECO:0000259" key="5">
    <source>
        <dbReference type="PROSITE" id="PS50835"/>
    </source>
</evidence>
<evidence type="ECO:0000256" key="3">
    <source>
        <dbReference type="ARBA" id="ARBA00023319"/>
    </source>
</evidence>
<dbReference type="CDD" id="cd05768">
    <property type="entry name" value="IgC1_CH3_IgAGD_CH4_IgAEM"/>
    <property type="match status" value="1"/>
</dbReference>
<dbReference type="CDD" id="cd21818">
    <property type="entry name" value="IgC1_CH1_IgA"/>
    <property type="match status" value="1"/>
</dbReference>
<proteinExistence type="evidence at transcript level"/>
<dbReference type="CDD" id="cd04986">
    <property type="entry name" value="IgC1_CH2_IgA"/>
    <property type="match status" value="1"/>
</dbReference>
<dbReference type="SUPFAM" id="SSF48726">
    <property type="entry name" value="Immunoglobulin"/>
    <property type="match status" value="4"/>
</dbReference>
<feature type="domain" description="Ig-like" evidence="5">
    <location>
        <begin position="150"/>
        <end position="243"/>
    </location>
</feature>
<dbReference type="FunFam" id="2.60.40.10:FF:001126">
    <property type="entry name" value="Anti-myosin immunoglobulin heavy chain variable region"/>
    <property type="match status" value="1"/>
</dbReference>
<dbReference type="Gene3D" id="2.60.40.10">
    <property type="entry name" value="Immunoglobulins"/>
    <property type="match status" value="4"/>
</dbReference>
<dbReference type="SwissPalm" id="Q8VCX4"/>
<name>Q8VCX4_MOUSE</name>
<dbReference type="PROSITE" id="PS50835">
    <property type="entry name" value="IG_LIKE"/>
    <property type="match status" value="4"/>
</dbReference>
<dbReference type="PROSITE" id="PS00290">
    <property type="entry name" value="IG_MHC"/>
    <property type="match status" value="1"/>
</dbReference>
<gene>
    <name evidence="6" type="primary">Igh</name>
</gene>
<evidence type="ECO:0000256" key="1">
    <source>
        <dbReference type="ARBA" id="ARBA00023157"/>
    </source>
</evidence>
<dbReference type="InterPro" id="IPR036179">
    <property type="entry name" value="Ig-like_dom_sf"/>
</dbReference>
<dbReference type="Pfam" id="PF07654">
    <property type="entry name" value="C1-set"/>
    <property type="match status" value="3"/>
</dbReference>
<dbReference type="InterPro" id="IPR013106">
    <property type="entry name" value="Ig_V-set"/>
</dbReference>
<evidence type="ECO:0000256" key="4">
    <source>
        <dbReference type="SAM" id="SignalP"/>
    </source>
</evidence>
<feature type="signal peptide" evidence="4">
    <location>
        <begin position="1"/>
        <end position="19"/>
    </location>
</feature>
<dbReference type="InterPro" id="IPR003597">
    <property type="entry name" value="Ig_C1-set"/>
</dbReference>
<dbReference type="FunFam" id="2.60.40.10:FF:002016">
    <property type="entry name" value="Immunoglobulin heavy constant alpha 2"/>
    <property type="match status" value="1"/>
</dbReference>
<keyword evidence="3" id="KW-0393">Immunoglobulin domain</keyword>
<dbReference type="FunFam" id="2.60.40.10:FF:000463">
    <property type="entry name" value="Immunoglobulin heavy constant gamma 1"/>
    <property type="match status" value="1"/>
</dbReference>
<dbReference type="PANTHER" id="PTHR23411">
    <property type="entry name" value="TAPASIN"/>
    <property type="match status" value="1"/>
</dbReference>
<dbReference type="InterPro" id="IPR013783">
    <property type="entry name" value="Ig-like_fold"/>
</dbReference>
<keyword evidence="2" id="KW-0325">Glycoprotein</keyword>
<dbReference type="InterPro" id="IPR003006">
    <property type="entry name" value="Ig/MHC_CS"/>
</dbReference>
<dbReference type="EMBL" id="BC018322">
    <property type="protein sequence ID" value="AAH18322.1"/>
    <property type="molecule type" value="mRNA"/>
</dbReference>
<evidence type="ECO:0000256" key="2">
    <source>
        <dbReference type="ARBA" id="ARBA00023180"/>
    </source>
</evidence>
<dbReference type="SMART" id="SM00409">
    <property type="entry name" value="IG"/>
    <property type="match status" value="3"/>
</dbReference>
<evidence type="ECO:0000313" key="6">
    <source>
        <dbReference type="EMBL" id="AAH18322.1"/>
    </source>
</evidence>
<feature type="domain" description="Ig-like" evidence="5">
    <location>
        <begin position="19"/>
        <end position="115"/>
    </location>
</feature>
<reference evidence="6" key="1">
    <citation type="journal article" date="2004" name="Genome Res.">
        <title>The status, quality, and expansion of the NIH full-length cDNA project: the Mammalian Gene Collection (MGC).</title>
        <authorList>
            <consortium name="The MGC Project Team"/>
            <person name="Gerhard D.S."/>
            <person name="Wagner L."/>
            <person name="Feingold E.A."/>
            <person name="Shenmen C.M."/>
            <person name="Grouse L.H."/>
            <person name="Schuler G."/>
            <person name="Klein S.L."/>
            <person name="Old S."/>
            <person name="Rasooly R."/>
            <person name="Good P."/>
            <person name="Guyer M."/>
            <person name="Peck A.M."/>
            <person name="Derge J.G."/>
            <person name="Lipman D."/>
            <person name="Collins F.S."/>
            <person name="Jang W."/>
            <person name="Sherry S."/>
            <person name="Feolo M."/>
            <person name="Misquitta L."/>
            <person name="Lee E."/>
            <person name="Rotmistrovsky K."/>
            <person name="Greenhut S.F."/>
            <person name="Schaefer C.F."/>
            <person name="Buetow K."/>
            <person name="Bonner T.I."/>
            <person name="Haussler D."/>
            <person name="Kent J."/>
            <person name="Kiekhaus M."/>
            <person name="Furey T."/>
            <person name="Brent M."/>
            <person name="Prange C."/>
            <person name="Schreiber K."/>
            <person name="Shapiro N."/>
            <person name="Bhat N.K."/>
            <person name="Hopkins R.F."/>
            <person name="Hsie F."/>
            <person name="Driscoll T."/>
            <person name="Soares M.B."/>
            <person name="Casavant T.L."/>
            <person name="Scheetz T.E."/>
            <person name="Brown-stein M.J."/>
            <person name="Usdin T.B."/>
            <person name="Toshiyuki S."/>
            <person name="Carninci P."/>
            <person name="Piao Y."/>
            <person name="Dudekula D.B."/>
            <person name="Ko M.S."/>
            <person name="Kawakami K."/>
            <person name="Suzuki Y."/>
            <person name="Sugano S."/>
            <person name="Gruber C.E."/>
            <person name="Smith M.R."/>
            <person name="Simmons B."/>
            <person name="Moore T."/>
            <person name="Waterman R."/>
            <person name="Johnson S.L."/>
            <person name="Ruan Y."/>
            <person name="Wei C.L."/>
            <person name="Mathavan S."/>
            <person name="Gunaratne P.H."/>
            <person name="Wu J."/>
            <person name="Garcia A.M."/>
            <person name="Hulyk S.W."/>
            <person name="Fuh E."/>
            <person name="Yuan Y."/>
            <person name="Sneed A."/>
            <person name="Kowis C."/>
            <person name="Hodgson A."/>
            <person name="Muzny D.M."/>
            <person name="McPherson J."/>
            <person name="Gibbs R.A."/>
            <person name="Fahey J."/>
            <person name="Helton E."/>
            <person name="Ketteman M."/>
            <person name="Madan A."/>
            <person name="Rodrigues S."/>
            <person name="Sanchez A."/>
            <person name="Whiting M."/>
            <person name="Madari A."/>
            <person name="Young A.C."/>
            <person name="Wetherby K.D."/>
            <person name="Granite S.J."/>
            <person name="Kwong P.N."/>
            <person name="Brinkley C.P."/>
            <person name="Pearson R.L."/>
            <person name="Bouffard G.G."/>
            <person name="Blakesly R.W."/>
            <person name="Green E.D."/>
            <person name="Dickson M.C."/>
            <person name="Rodriguez A.C."/>
            <person name="Grimwood J."/>
            <person name="Schmutz J."/>
            <person name="Myers R.M."/>
            <person name="Butterfield Y.S."/>
            <person name="Griffith M."/>
            <person name="Griffith O.L."/>
            <person name="Krzywinski M.I."/>
            <person name="Liao N."/>
            <person name="Morin R."/>
            <person name="Morrin R."/>
            <person name="Palmquist D."/>
            <person name="Petrescu A.S."/>
            <person name="Skalska U."/>
            <person name="Smailus D.E."/>
            <person name="Stott J.M."/>
            <person name="Schnerch A."/>
            <person name="Schein J.E."/>
            <person name="Jones S.J."/>
            <person name="Holt R.A."/>
            <person name="Baross A."/>
            <person name="Marra M.A."/>
            <person name="Clifton S."/>
            <person name="Makowski K.A."/>
            <person name="Bosak S."/>
            <person name="Malek J."/>
        </authorList>
    </citation>
    <scope>NUCLEOTIDE SEQUENCE [LARGE SCALE MRNA]</scope>
    <source>
        <strain evidence="6">FVB/N</strain>
        <tissue evidence="6">Colon</tissue>
    </source>
</reference>
<feature type="domain" description="Ig-like" evidence="5">
    <location>
        <begin position="364"/>
        <end position="466"/>
    </location>
</feature>
<dbReference type="CDD" id="cd04981">
    <property type="entry name" value="IgV_H"/>
    <property type="match status" value="1"/>
</dbReference>
<dbReference type="SMART" id="SM00407">
    <property type="entry name" value="IGc1"/>
    <property type="match status" value="3"/>
</dbReference>
<dbReference type="PeptideAtlas" id="Q8VCX4"/>
<dbReference type="AlphaFoldDB" id="Q8VCX4"/>